<evidence type="ECO:0000313" key="1">
    <source>
        <dbReference type="EMBL" id="RMZ74552.1"/>
    </source>
</evidence>
<dbReference type="Proteomes" id="UP000265663">
    <property type="component" value="Unassembled WGS sequence"/>
</dbReference>
<protein>
    <submittedName>
        <fullName evidence="1">Uncharacterized protein</fullName>
    </submittedName>
</protein>
<organism evidence="1 2">
    <name type="scientific">Pyrenophora seminiperda CCB06</name>
    <dbReference type="NCBI Taxonomy" id="1302712"/>
    <lineage>
        <taxon>Eukaryota</taxon>
        <taxon>Fungi</taxon>
        <taxon>Dikarya</taxon>
        <taxon>Ascomycota</taxon>
        <taxon>Pezizomycotina</taxon>
        <taxon>Dothideomycetes</taxon>
        <taxon>Pleosporomycetidae</taxon>
        <taxon>Pleosporales</taxon>
        <taxon>Pleosporineae</taxon>
        <taxon>Pleosporaceae</taxon>
        <taxon>Pyrenophora</taxon>
    </lineage>
</organism>
<dbReference type="EMBL" id="KE747844">
    <property type="protein sequence ID" value="RMZ74552.1"/>
    <property type="molecule type" value="Genomic_DNA"/>
</dbReference>
<name>A0A3M7MJD9_9PLEO</name>
<sequence>MYTGNKSRLCCVLSHDRPTPHHLHPRAVYAALPNSTLVAASADLQRRSSPDVAIDFEQVTLLVWEADFSLLIKASFLKIICKSKGVLSEIVLLDPVQLKVAKRFPVPTAYNRE</sequence>
<accession>A0A3M7MJD9</accession>
<proteinExistence type="predicted"/>
<evidence type="ECO:0000313" key="2">
    <source>
        <dbReference type="Proteomes" id="UP000265663"/>
    </source>
</evidence>
<keyword evidence="2" id="KW-1185">Reference proteome</keyword>
<gene>
    <name evidence="1" type="ORF">GMOD_00003603</name>
</gene>
<dbReference type="AlphaFoldDB" id="A0A3M7MJD9"/>
<reference evidence="1 2" key="1">
    <citation type="journal article" date="2014" name="PLoS ONE">
        <title>De novo Genome Assembly of the Fungal Plant Pathogen Pyrenophora semeniperda.</title>
        <authorList>
            <person name="Soliai M.M."/>
            <person name="Meyer S.E."/>
            <person name="Udall J.A."/>
            <person name="Elzinga D.E."/>
            <person name="Hermansen R.A."/>
            <person name="Bodily P.M."/>
            <person name="Hart A.A."/>
            <person name="Coleman C.E."/>
        </authorList>
    </citation>
    <scope>NUCLEOTIDE SEQUENCE [LARGE SCALE GENOMIC DNA]</scope>
    <source>
        <strain evidence="1 2">CCB06</strain>
        <tissue evidence="1">Mycelium</tissue>
    </source>
</reference>